<gene>
    <name evidence="1" type="ORF">CRENBAI_004238</name>
</gene>
<keyword evidence="2" id="KW-1185">Reference proteome</keyword>
<comment type="caution">
    <text evidence="1">The sequence shown here is derived from an EMBL/GenBank/DDBJ whole genome shotgun (WGS) entry which is preliminary data.</text>
</comment>
<organism evidence="1 2">
    <name type="scientific">Crenichthys baileyi</name>
    <name type="common">White River springfish</name>
    <dbReference type="NCBI Taxonomy" id="28760"/>
    <lineage>
        <taxon>Eukaryota</taxon>
        <taxon>Metazoa</taxon>
        <taxon>Chordata</taxon>
        <taxon>Craniata</taxon>
        <taxon>Vertebrata</taxon>
        <taxon>Euteleostomi</taxon>
        <taxon>Actinopterygii</taxon>
        <taxon>Neopterygii</taxon>
        <taxon>Teleostei</taxon>
        <taxon>Neoteleostei</taxon>
        <taxon>Acanthomorphata</taxon>
        <taxon>Ovalentaria</taxon>
        <taxon>Atherinomorphae</taxon>
        <taxon>Cyprinodontiformes</taxon>
        <taxon>Goodeidae</taxon>
        <taxon>Crenichthys</taxon>
    </lineage>
</organism>
<evidence type="ECO:0000313" key="2">
    <source>
        <dbReference type="Proteomes" id="UP001311232"/>
    </source>
</evidence>
<proteinExistence type="predicted"/>
<protein>
    <submittedName>
        <fullName evidence="1">Uncharacterized protein</fullName>
    </submittedName>
</protein>
<evidence type="ECO:0000313" key="1">
    <source>
        <dbReference type="EMBL" id="KAK5615222.1"/>
    </source>
</evidence>
<name>A0AAV9S1N7_9TELE</name>
<reference evidence="1 2" key="1">
    <citation type="submission" date="2021-06" db="EMBL/GenBank/DDBJ databases">
        <authorList>
            <person name="Palmer J.M."/>
        </authorList>
    </citation>
    <scope>NUCLEOTIDE SEQUENCE [LARGE SCALE GENOMIC DNA]</scope>
    <source>
        <strain evidence="1 2">MEX-2019</strain>
        <tissue evidence="1">Muscle</tissue>
    </source>
</reference>
<accession>A0AAV9S1N7</accession>
<dbReference type="EMBL" id="JAHHUM010000990">
    <property type="protein sequence ID" value="KAK5615222.1"/>
    <property type="molecule type" value="Genomic_DNA"/>
</dbReference>
<dbReference type="AlphaFoldDB" id="A0AAV9S1N7"/>
<dbReference type="Proteomes" id="UP001311232">
    <property type="component" value="Unassembled WGS sequence"/>
</dbReference>
<sequence length="244" mass="25824">MGSRVPGIWTGGNSGAEVVGSSPQEACIEVAVMLCVCQGIVGAVSPKCAPTARYCLAGELVPWCGVRGSNVGTEAFWCLLCCAHMQWLGWHRVGLLPCCRNTLCGGRAGYRGGARGRGCVLGSRCVDVSTSAFQGWSSLTGLCSCEVGIHGVCVRGHVFDIYVLVGGGLVGKFMLEFMGGGRFMGLRLEFNGRLGLGLPPLLDHLRPPIKCVSLVPAAPQDFCTVDARWFPGGLSFALLWGWLR</sequence>